<evidence type="ECO:0008006" key="5">
    <source>
        <dbReference type="Google" id="ProtNLM"/>
    </source>
</evidence>
<dbReference type="PANTHER" id="PTHR43941:SF1">
    <property type="entry name" value="STRUCTURAL MAINTENANCE OF CHROMOSOMES PROTEIN 2"/>
    <property type="match status" value="1"/>
</dbReference>
<feature type="region of interest" description="Disordered" evidence="2">
    <location>
        <begin position="376"/>
        <end position="396"/>
    </location>
</feature>
<feature type="compositionally biased region" description="Basic and acidic residues" evidence="2">
    <location>
        <begin position="459"/>
        <end position="468"/>
    </location>
</feature>
<comment type="caution">
    <text evidence="3">The sequence shown here is derived from an EMBL/GenBank/DDBJ whole genome shotgun (WGS) entry which is preliminary data.</text>
</comment>
<evidence type="ECO:0000313" key="3">
    <source>
        <dbReference type="EMBL" id="MBJ6752599.1"/>
    </source>
</evidence>
<name>A0ABS0YL57_9BACT</name>
<dbReference type="RefSeq" id="WP_199391006.1">
    <property type="nucleotide sequence ID" value="NZ_JAEMHL010000019.1"/>
</dbReference>
<dbReference type="EMBL" id="JAEMHL010000019">
    <property type="protein sequence ID" value="MBJ6752599.1"/>
    <property type="molecule type" value="Genomic_DNA"/>
</dbReference>
<organism evidence="3 4">
    <name type="scientific">Geomonas anaerohicana</name>
    <dbReference type="NCBI Taxonomy" id="2798583"/>
    <lineage>
        <taxon>Bacteria</taxon>
        <taxon>Pseudomonadati</taxon>
        <taxon>Thermodesulfobacteriota</taxon>
        <taxon>Desulfuromonadia</taxon>
        <taxon>Geobacterales</taxon>
        <taxon>Geobacteraceae</taxon>
        <taxon>Geomonas</taxon>
    </lineage>
</organism>
<keyword evidence="1" id="KW-0175">Coiled coil</keyword>
<keyword evidence="4" id="KW-1185">Reference proteome</keyword>
<feature type="coiled-coil region" evidence="1">
    <location>
        <begin position="187"/>
        <end position="214"/>
    </location>
</feature>
<feature type="coiled-coil region" evidence="1">
    <location>
        <begin position="257"/>
        <end position="284"/>
    </location>
</feature>
<evidence type="ECO:0000256" key="2">
    <source>
        <dbReference type="SAM" id="MobiDB-lite"/>
    </source>
</evidence>
<evidence type="ECO:0000256" key="1">
    <source>
        <dbReference type="SAM" id="Coils"/>
    </source>
</evidence>
<dbReference type="Proteomes" id="UP000614714">
    <property type="component" value="Unassembled WGS sequence"/>
</dbReference>
<accession>A0ABS0YL57</accession>
<gene>
    <name evidence="3" type="ORF">JFN91_20480</name>
</gene>
<sequence>MLTLDSSIGCIEVSESEVVDLYRSAPITRSSDQHAQTMEAYICAVRKKTLVKVYLALVVNDCSIYVYSSPGKGKSEQDYPGEVEKSLSYARAMGFAPERVDLSYSPAMREVVVRNTKILRLPGSKGAGLKHGMACAPVLPMLQQSADTAPEPAVTLPAPAAIPLPAAAPTSLPLAHDSQGGDLLAALAQLQHEQQTLTAERDALATQLQQLSTQHHEAVKELSAARTTGEDIAGARETLDARQRQADETLAARDSVIADLQKQVADLTLEREALATQNAELSRSQDAMLENLALARQDIAALCGQRDGARADSEAAAQQQRETAARLDEAREELERAAGEAADTRQRVETLEEAVRSKEQELAALRQELAGVSSERDAALQQAAAHPADEGADAEADRLRQELDQVAAERDTALAQLAAAGEAQAREAEESGKQVQLHQELAQLRLELERVESERDAALQRVAAREETAPAPSAPADLGEASGTGCRPGEETFPSRVLPGLQDAGPEPLSSGTKSVLPTFTESALPPFAELLSPPQMGHPWDTPAEVAEPAPPEDGGAGFAFGEQETSFLPLGDLQEGFFTAGDDGAAVRFLLESGMDAIDCPAAEDVLELHQSINNAYLSPEGTGGQESCQGYICCLRKGDEKAVFAAIYGTKSHRTRVYLPETQPRDDESYARTVRGAVSFAEEVGLMMERVPLEAPGPKRQERLKRCPALRLAYNK</sequence>
<reference evidence="3 4" key="1">
    <citation type="submission" date="2020-12" db="EMBL/GenBank/DDBJ databases">
        <title>Geomonas sp. Red421, isolated from paddy soil.</title>
        <authorList>
            <person name="Xu Z."/>
            <person name="Zhang Z."/>
            <person name="Masuda Y."/>
            <person name="Itoh H."/>
            <person name="Senoo K."/>
        </authorList>
    </citation>
    <scope>NUCLEOTIDE SEQUENCE [LARGE SCALE GENOMIC DNA]</scope>
    <source>
        <strain evidence="3 4">Red421</strain>
    </source>
</reference>
<proteinExistence type="predicted"/>
<feature type="region of interest" description="Disordered" evidence="2">
    <location>
        <begin position="459"/>
        <end position="513"/>
    </location>
</feature>
<protein>
    <recommendedName>
        <fullName evidence="5">Chromosome segregation ATPase</fullName>
    </recommendedName>
</protein>
<dbReference type="PANTHER" id="PTHR43941">
    <property type="entry name" value="STRUCTURAL MAINTENANCE OF CHROMOSOMES PROTEIN 2"/>
    <property type="match status" value="1"/>
</dbReference>
<evidence type="ECO:0000313" key="4">
    <source>
        <dbReference type="Proteomes" id="UP000614714"/>
    </source>
</evidence>